<protein>
    <submittedName>
        <fullName evidence="2">Uncharacterized protein</fullName>
    </submittedName>
</protein>
<evidence type="ECO:0000313" key="3">
    <source>
        <dbReference type="Proteomes" id="UP001516023"/>
    </source>
</evidence>
<comment type="caution">
    <text evidence="2">The sequence shown here is derived from an EMBL/GenBank/DDBJ whole genome shotgun (WGS) entry which is preliminary data.</text>
</comment>
<feature type="compositionally biased region" description="Polar residues" evidence="1">
    <location>
        <begin position="1"/>
        <end position="21"/>
    </location>
</feature>
<dbReference type="EMBL" id="JABMIG020000052">
    <property type="protein sequence ID" value="KAL3797736.1"/>
    <property type="molecule type" value="Genomic_DNA"/>
</dbReference>
<sequence>MVLTTAKESANSRATRSTEQQDSPEETAPSVEIEHDAELADGSENVDDI</sequence>
<organism evidence="2 3">
    <name type="scientific">Cyclotella cryptica</name>
    <dbReference type="NCBI Taxonomy" id="29204"/>
    <lineage>
        <taxon>Eukaryota</taxon>
        <taxon>Sar</taxon>
        <taxon>Stramenopiles</taxon>
        <taxon>Ochrophyta</taxon>
        <taxon>Bacillariophyta</taxon>
        <taxon>Coscinodiscophyceae</taxon>
        <taxon>Thalassiosirophycidae</taxon>
        <taxon>Stephanodiscales</taxon>
        <taxon>Stephanodiscaceae</taxon>
        <taxon>Cyclotella</taxon>
    </lineage>
</organism>
<reference evidence="2 3" key="1">
    <citation type="journal article" date="2020" name="G3 (Bethesda)">
        <title>Improved Reference Genome for Cyclotella cryptica CCMP332, a Model for Cell Wall Morphogenesis, Salinity Adaptation, and Lipid Production in Diatoms (Bacillariophyta).</title>
        <authorList>
            <person name="Roberts W.R."/>
            <person name="Downey K.M."/>
            <person name="Ruck E.C."/>
            <person name="Traller J.C."/>
            <person name="Alverson A.J."/>
        </authorList>
    </citation>
    <scope>NUCLEOTIDE SEQUENCE [LARGE SCALE GENOMIC DNA]</scope>
    <source>
        <strain evidence="2 3">CCMP332</strain>
    </source>
</reference>
<dbReference type="AlphaFoldDB" id="A0ABD3QE29"/>
<gene>
    <name evidence="2" type="ORF">HJC23_000281</name>
</gene>
<evidence type="ECO:0000256" key="1">
    <source>
        <dbReference type="SAM" id="MobiDB-lite"/>
    </source>
</evidence>
<proteinExistence type="predicted"/>
<feature type="region of interest" description="Disordered" evidence="1">
    <location>
        <begin position="1"/>
        <end position="49"/>
    </location>
</feature>
<name>A0ABD3QE29_9STRA</name>
<dbReference type="Proteomes" id="UP001516023">
    <property type="component" value="Unassembled WGS sequence"/>
</dbReference>
<accession>A0ABD3QE29</accession>
<feature type="compositionally biased region" description="Acidic residues" evidence="1">
    <location>
        <begin position="39"/>
        <end position="49"/>
    </location>
</feature>
<evidence type="ECO:0000313" key="2">
    <source>
        <dbReference type="EMBL" id="KAL3797736.1"/>
    </source>
</evidence>
<keyword evidence="3" id="KW-1185">Reference proteome</keyword>